<dbReference type="PANTHER" id="PTHR35370">
    <property type="entry name" value="CYTOPLASMIC PROTEIN-RELATED-RELATED"/>
    <property type="match status" value="1"/>
</dbReference>
<dbReference type="InterPro" id="IPR010272">
    <property type="entry name" value="T6SS_TssF"/>
</dbReference>
<dbReference type="AlphaFoldDB" id="A0A382W9M2"/>
<organism evidence="1">
    <name type="scientific">marine metagenome</name>
    <dbReference type="NCBI Taxonomy" id="408172"/>
    <lineage>
        <taxon>unclassified sequences</taxon>
        <taxon>metagenomes</taxon>
        <taxon>ecological metagenomes</taxon>
    </lineage>
</organism>
<dbReference type="EMBL" id="UINC01157689">
    <property type="protein sequence ID" value="SVD54821.1"/>
    <property type="molecule type" value="Genomic_DNA"/>
</dbReference>
<evidence type="ECO:0008006" key="2">
    <source>
        <dbReference type="Google" id="ProtNLM"/>
    </source>
</evidence>
<dbReference type="PANTHER" id="PTHR35370:SF1">
    <property type="entry name" value="TYPE VI SECRETION SYSTEM COMPONENT TSSF1"/>
    <property type="match status" value="1"/>
</dbReference>
<name>A0A382W9M2_9ZZZZ</name>
<feature type="non-terminal residue" evidence="1">
    <location>
        <position position="240"/>
    </location>
</feature>
<protein>
    <recommendedName>
        <fullName evidence="2">Type VI secretion system baseplate subunit TssF</fullName>
    </recommendedName>
</protein>
<evidence type="ECO:0000313" key="1">
    <source>
        <dbReference type="EMBL" id="SVD54821.1"/>
    </source>
</evidence>
<gene>
    <name evidence="1" type="ORF">METZ01_LOCUS407675</name>
</gene>
<accession>A0A382W9M2</accession>
<sequence length="240" mass="27015">MLDSQEDLLHYYRRELTYLRTMGQAFSKKYPKIAGRLELGPDHSSDPNTERLLESFAFLTGRVQLSIDNEFPEIGNALLGQLYPHLINPVPSMAIAKFDPDFKQKIPSKGHLIPKDTPVLSQSRGDEVCRFRTGYPVRVWPLEVSYAGFESVDQYEFLDSVSGGSTVLRLRIESPSGALNTLDLDSLRFYLQGEKIITFELYELLFAQTQGVILVPEGAKNPVFLSKEALSPVGFAHDEN</sequence>
<reference evidence="1" key="1">
    <citation type="submission" date="2018-05" db="EMBL/GenBank/DDBJ databases">
        <authorList>
            <person name="Lanie J.A."/>
            <person name="Ng W.-L."/>
            <person name="Kazmierczak K.M."/>
            <person name="Andrzejewski T.M."/>
            <person name="Davidsen T.M."/>
            <person name="Wayne K.J."/>
            <person name="Tettelin H."/>
            <person name="Glass J.I."/>
            <person name="Rusch D."/>
            <person name="Podicherti R."/>
            <person name="Tsui H.-C.T."/>
            <person name="Winkler M.E."/>
        </authorList>
    </citation>
    <scope>NUCLEOTIDE SEQUENCE</scope>
</reference>
<dbReference type="Pfam" id="PF05947">
    <property type="entry name" value="T6SS_TssF"/>
    <property type="match status" value="1"/>
</dbReference>
<proteinExistence type="predicted"/>